<accession>A0A0P9SP81</accession>
<keyword evidence="2" id="KW-1133">Transmembrane helix</keyword>
<organism evidence="3 4">
    <name type="scientific">Pseudomonas syringae pv. helianthi</name>
    <dbReference type="NCBI Taxonomy" id="251654"/>
    <lineage>
        <taxon>Bacteria</taxon>
        <taxon>Pseudomonadati</taxon>
        <taxon>Pseudomonadota</taxon>
        <taxon>Gammaproteobacteria</taxon>
        <taxon>Pseudomonadales</taxon>
        <taxon>Pseudomonadaceae</taxon>
        <taxon>Pseudomonas</taxon>
    </lineage>
</organism>
<feature type="transmembrane region" description="Helical" evidence="2">
    <location>
        <begin position="19"/>
        <end position="38"/>
    </location>
</feature>
<dbReference type="EMBL" id="LJQM01000140">
    <property type="protein sequence ID" value="KPX44870.1"/>
    <property type="molecule type" value="Genomic_DNA"/>
</dbReference>
<keyword evidence="2" id="KW-0472">Membrane</keyword>
<dbReference type="RefSeq" id="WP_003407772.1">
    <property type="nucleotide sequence ID" value="NZ_CP092918.1"/>
</dbReference>
<dbReference type="PATRIC" id="fig|251654.3.peg.5147"/>
<feature type="region of interest" description="Disordered" evidence="1">
    <location>
        <begin position="100"/>
        <end position="119"/>
    </location>
</feature>
<evidence type="ECO:0000256" key="2">
    <source>
        <dbReference type="SAM" id="Phobius"/>
    </source>
</evidence>
<name>A0A0P9SP81_9PSED</name>
<proteinExistence type="predicted"/>
<gene>
    <name evidence="3" type="ORF">ALO68_03867</name>
</gene>
<evidence type="ECO:0000256" key="1">
    <source>
        <dbReference type="SAM" id="MobiDB-lite"/>
    </source>
</evidence>
<keyword evidence="2" id="KW-0812">Transmembrane</keyword>
<protein>
    <submittedName>
        <fullName evidence="3">Putative lipoprotein</fullName>
    </submittedName>
</protein>
<evidence type="ECO:0000313" key="3">
    <source>
        <dbReference type="EMBL" id="KPX44870.1"/>
    </source>
</evidence>
<feature type="compositionally biased region" description="Basic and acidic residues" evidence="1">
    <location>
        <begin position="109"/>
        <end position="119"/>
    </location>
</feature>
<comment type="caution">
    <text evidence="3">The sequence shown here is derived from an EMBL/GenBank/DDBJ whole genome shotgun (WGS) entry which is preliminary data.</text>
</comment>
<evidence type="ECO:0000313" key="4">
    <source>
        <dbReference type="Proteomes" id="UP000050557"/>
    </source>
</evidence>
<dbReference type="AlphaFoldDB" id="A0A0P9SP81"/>
<dbReference type="Proteomes" id="UP000050557">
    <property type="component" value="Unassembled WGS sequence"/>
</dbReference>
<sequence length="119" mass="13091">MERCAINFVARHWWRRVEVWLIAVLLLAGGAMLGFQVAEWRLSSWYTAQVTEVRRGYDEATKQRDMRLNRLANTATEAAVKVEGAAAKAEAAAGTATEAAKTAGTAADKVNEVLERQTP</sequence>
<reference evidence="3 4" key="1">
    <citation type="submission" date="2015-09" db="EMBL/GenBank/DDBJ databases">
        <title>Genome announcement of multiple Pseudomonas syringae strains.</title>
        <authorList>
            <person name="Thakur S."/>
            <person name="Wang P.W."/>
            <person name="Gong Y."/>
            <person name="Weir B.S."/>
            <person name="Guttman D.S."/>
        </authorList>
    </citation>
    <scope>NUCLEOTIDE SEQUENCE [LARGE SCALE GENOMIC DNA]</scope>
    <source>
        <strain evidence="3 4">ICMP4531</strain>
    </source>
</reference>
<keyword evidence="3" id="KW-0449">Lipoprotein</keyword>